<comment type="caution">
    <text evidence="1">The sequence shown here is derived from an EMBL/GenBank/DDBJ whole genome shotgun (WGS) entry which is preliminary data.</text>
</comment>
<sequence length="120" mass="13342">MSGQMKYYIDPGAVKKDLKVRQYMQEHGAAGFGRLFILISNILSCPNARLPIDDNWQDITGHFASQFGCSTKEAARYIHDMVYTYSLIQLTADGDLAIPSDSVLVQIAVSRDILKPVFNG</sequence>
<dbReference type="Proteomes" id="UP000321436">
    <property type="component" value="Unassembled WGS sequence"/>
</dbReference>
<reference evidence="1 2" key="1">
    <citation type="submission" date="2019-07" db="EMBL/GenBank/DDBJ databases">
        <title>Whole genome shotgun sequence of Chitinophaga cymbidii NBRC 109752.</title>
        <authorList>
            <person name="Hosoyama A."/>
            <person name="Uohara A."/>
            <person name="Ohji S."/>
            <person name="Ichikawa N."/>
        </authorList>
    </citation>
    <scope>NUCLEOTIDE SEQUENCE [LARGE SCALE GENOMIC DNA]</scope>
    <source>
        <strain evidence="1 2">NBRC 109752</strain>
    </source>
</reference>
<organism evidence="1 2">
    <name type="scientific">Chitinophaga cymbidii</name>
    <dbReference type="NCBI Taxonomy" id="1096750"/>
    <lineage>
        <taxon>Bacteria</taxon>
        <taxon>Pseudomonadati</taxon>
        <taxon>Bacteroidota</taxon>
        <taxon>Chitinophagia</taxon>
        <taxon>Chitinophagales</taxon>
        <taxon>Chitinophagaceae</taxon>
        <taxon>Chitinophaga</taxon>
    </lineage>
</organism>
<dbReference type="EMBL" id="BKAU01000001">
    <property type="protein sequence ID" value="GEP95545.1"/>
    <property type="molecule type" value="Genomic_DNA"/>
</dbReference>
<proteinExistence type="predicted"/>
<dbReference type="AlphaFoldDB" id="A0A512RIN6"/>
<evidence type="ECO:0000313" key="1">
    <source>
        <dbReference type="EMBL" id="GEP95545.1"/>
    </source>
</evidence>
<protein>
    <submittedName>
        <fullName evidence="1">Uncharacterized protein</fullName>
    </submittedName>
</protein>
<name>A0A512RIN6_9BACT</name>
<accession>A0A512RIN6</accession>
<keyword evidence="2" id="KW-1185">Reference proteome</keyword>
<evidence type="ECO:0000313" key="2">
    <source>
        <dbReference type="Proteomes" id="UP000321436"/>
    </source>
</evidence>
<gene>
    <name evidence="1" type="ORF">CCY01nite_18050</name>
</gene>